<dbReference type="KEGG" id="mmec:FIU01_06365"/>
<keyword evidence="3" id="KW-1185">Reference proteome</keyword>
<dbReference type="AlphaFoldDB" id="A0A5B8CS81"/>
<organism evidence="2 3">
    <name type="scientific">Methylophilus medardicus</name>
    <dbReference type="NCBI Taxonomy" id="2588534"/>
    <lineage>
        <taxon>Bacteria</taxon>
        <taxon>Pseudomonadati</taxon>
        <taxon>Pseudomonadota</taxon>
        <taxon>Betaproteobacteria</taxon>
        <taxon>Nitrosomonadales</taxon>
        <taxon>Methylophilaceae</taxon>
        <taxon>Methylophilus</taxon>
    </lineage>
</organism>
<dbReference type="RefSeq" id="WP_140003510.1">
    <property type="nucleotide sequence ID" value="NZ_CP040946.1"/>
</dbReference>
<gene>
    <name evidence="2" type="ORF">FIU01_06365</name>
</gene>
<dbReference type="InterPro" id="IPR021306">
    <property type="entry name" value="DUF2878"/>
</dbReference>
<dbReference type="EMBL" id="CP040946">
    <property type="protein sequence ID" value="QDC44178.1"/>
    <property type="molecule type" value="Genomic_DNA"/>
</dbReference>
<name>A0A5B8CS81_9PROT</name>
<feature type="transmembrane region" description="Helical" evidence="1">
    <location>
        <begin position="116"/>
        <end position="133"/>
    </location>
</feature>
<feature type="transmembrane region" description="Helical" evidence="1">
    <location>
        <begin position="145"/>
        <end position="165"/>
    </location>
</feature>
<keyword evidence="1" id="KW-1133">Transmembrane helix</keyword>
<evidence type="ECO:0000313" key="2">
    <source>
        <dbReference type="EMBL" id="QDC44178.1"/>
    </source>
</evidence>
<feature type="transmembrane region" description="Helical" evidence="1">
    <location>
        <begin position="7"/>
        <end position="25"/>
    </location>
</feature>
<keyword evidence="1" id="KW-0812">Transmembrane</keyword>
<proteinExistence type="predicted"/>
<dbReference type="Pfam" id="PF11086">
    <property type="entry name" value="DUF2878"/>
    <property type="match status" value="1"/>
</dbReference>
<dbReference type="Proteomes" id="UP000311008">
    <property type="component" value="Chromosome"/>
</dbReference>
<evidence type="ECO:0000256" key="1">
    <source>
        <dbReference type="SAM" id="Phobius"/>
    </source>
</evidence>
<feature type="transmembrane region" description="Helical" evidence="1">
    <location>
        <begin position="85"/>
        <end position="104"/>
    </location>
</feature>
<protein>
    <submittedName>
        <fullName evidence="2">DUF2878 domain-containing protein</fullName>
    </submittedName>
</protein>
<sequence length="178" mass="20463">MYSKKLIIFNFIGFQILWWACILSAKPQLSWAVLGLVVVLTCVHLHWVEGWKQTLPLLITTLIGCILDQFGYYMGWVDFEFHSLFTAYIPLWMIALWLAFSMTVNVSMRWLQGKNTLAVLLGAVFGPLAYVGAQQLQVVTLPFDTLSLIWVAVEWAVAMPILLWVRQQFNHDVNMELP</sequence>
<evidence type="ECO:0000313" key="3">
    <source>
        <dbReference type="Proteomes" id="UP000311008"/>
    </source>
</evidence>
<reference evidence="3" key="1">
    <citation type="journal article" date="2019" name="ISME J.">
        <title>Evolution in action: habitat transition from sediment to the pelagial leads to genome streamlining in Methylophilaceae.</title>
        <authorList>
            <person name="Salcher M."/>
            <person name="Schaefle D."/>
            <person name="Kaspar M."/>
            <person name="Neuenschwander S.M."/>
            <person name="Ghai R."/>
        </authorList>
    </citation>
    <scope>NUCLEOTIDE SEQUENCE [LARGE SCALE GENOMIC DNA]</scope>
    <source>
        <strain evidence="3">MMS-M-51</strain>
    </source>
</reference>
<dbReference type="OrthoDB" id="288800at2"/>
<keyword evidence="1" id="KW-0472">Membrane</keyword>
<accession>A0A5B8CS81</accession>
<feature type="transmembrane region" description="Helical" evidence="1">
    <location>
        <begin position="31"/>
        <end position="48"/>
    </location>
</feature>
<feature type="transmembrane region" description="Helical" evidence="1">
    <location>
        <begin position="55"/>
        <end position="73"/>
    </location>
</feature>